<dbReference type="Proteomes" id="UP000715781">
    <property type="component" value="Unassembled WGS sequence"/>
</dbReference>
<dbReference type="PANTHER" id="PTHR31088:SF6">
    <property type="entry name" value="PHAGE SHOCK PROTEIN A"/>
    <property type="match status" value="1"/>
</dbReference>
<protein>
    <submittedName>
        <fullName evidence="3">Uncharacterized protein</fullName>
    </submittedName>
</protein>
<dbReference type="AlphaFoldDB" id="A0A951Q0J4"/>
<evidence type="ECO:0000256" key="1">
    <source>
        <dbReference type="ARBA" id="ARBA00043985"/>
    </source>
</evidence>
<dbReference type="PANTHER" id="PTHR31088">
    <property type="entry name" value="MEMBRANE-ASSOCIATED PROTEIN VIPP1, CHLOROPLASTIC"/>
    <property type="match status" value="1"/>
</dbReference>
<dbReference type="EMBL" id="JAHHHN010000013">
    <property type="protein sequence ID" value="MBW4563444.1"/>
    <property type="molecule type" value="Genomic_DNA"/>
</dbReference>
<feature type="compositionally biased region" description="Polar residues" evidence="2">
    <location>
        <begin position="1"/>
        <end position="13"/>
    </location>
</feature>
<evidence type="ECO:0000313" key="4">
    <source>
        <dbReference type="Proteomes" id="UP000715781"/>
    </source>
</evidence>
<reference evidence="3" key="1">
    <citation type="submission" date="2021-05" db="EMBL/GenBank/DDBJ databases">
        <authorList>
            <person name="Pietrasiak N."/>
            <person name="Ward R."/>
            <person name="Stajich J.E."/>
            <person name="Kurbessoian T."/>
        </authorList>
    </citation>
    <scope>NUCLEOTIDE SEQUENCE</scope>
    <source>
        <strain evidence="3">JT2-VF2</strain>
    </source>
</reference>
<reference evidence="3" key="2">
    <citation type="journal article" date="2022" name="Microbiol. Resour. Announc.">
        <title>Metagenome Sequencing to Explore Phylogenomics of Terrestrial Cyanobacteria.</title>
        <authorList>
            <person name="Ward R.D."/>
            <person name="Stajich J.E."/>
            <person name="Johansen J.R."/>
            <person name="Huntemann M."/>
            <person name="Clum A."/>
            <person name="Foster B."/>
            <person name="Foster B."/>
            <person name="Roux S."/>
            <person name="Palaniappan K."/>
            <person name="Varghese N."/>
            <person name="Mukherjee S."/>
            <person name="Reddy T.B.K."/>
            <person name="Daum C."/>
            <person name="Copeland A."/>
            <person name="Chen I.A."/>
            <person name="Ivanova N.N."/>
            <person name="Kyrpides N.C."/>
            <person name="Shapiro N."/>
            <person name="Eloe-Fadrosh E.A."/>
            <person name="Pietrasiak N."/>
        </authorList>
    </citation>
    <scope>NUCLEOTIDE SEQUENCE</scope>
    <source>
        <strain evidence="3">JT2-VF2</strain>
    </source>
</reference>
<dbReference type="InterPro" id="IPR007157">
    <property type="entry name" value="PspA_VIPP1"/>
</dbReference>
<name>A0A951Q0J4_9NOST</name>
<feature type="region of interest" description="Disordered" evidence="2">
    <location>
        <begin position="1"/>
        <end position="32"/>
    </location>
</feature>
<comment type="caution">
    <text evidence="3">The sequence shown here is derived from an EMBL/GenBank/DDBJ whole genome shotgun (WGS) entry which is preliminary data.</text>
</comment>
<gene>
    <name evidence="3" type="ORF">KME32_20325</name>
</gene>
<accession>A0A951Q0J4</accession>
<sequence length="264" mass="30094">MGFYDQNQSSQDALQKLRQGASHSRAAQEIAQRDYAKAQAEADKWEQEYQLALKGSNQDLIRQAKFQKERYQAIASRLKTLVEKQQPKVDAINSSLTSWEKKVLEAQNEVLSSKPNTSEVSPTFIICEYEDVDDELQRLKEALLLPPKPQEKTKAKKGHTVLLAEAIHEIEETLNNAVVNQEGIHKEFEKAQKEAKYWNEKAQTALINNDDDLALQAVVNKKAQNKIVFILQTQLQHQEATVDILVRNLSALENIKKLVFITED</sequence>
<evidence type="ECO:0000313" key="3">
    <source>
        <dbReference type="EMBL" id="MBW4563444.1"/>
    </source>
</evidence>
<evidence type="ECO:0000256" key="2">
    <source>
        <dbReference type="SAM" id="MobiDB-lite"/>
    </source>
</evidence>
<proteinExistence type="inferred from homology"/>
<comment type="similarity">
    <text evidence="1">Belongs to the PspA/Vipp/IM30 family.</text>
</comment>
<organism evidence="3 4">
    <name type="scientific">Mojavia pulchra JT2-VF2</name>
    <dbReference type="NCBI Taxonomy" id="287848"/>
    <lineage>
        <taxon>Bacteria</taxon>
        <taxon>Bacillati</taxon>
        <taxon>Cyanobacteriota</taxon>
        <taxon>Cyanophyceae</taxon>
        <taxon>Nostocales</taxon>
        <taxon>Nostocaceae</taxon>
    </lineage>
</organism>